<gene>
    <name evidence="2" type="ordered locus">Kfla_2196</name>
</gene>
<evidence type="ECO:0000313" key="3">
    <source>
        <dbReference type="Proteomes" id="UP000007967"/>
    </source>
</evidence>
<evidence type="ECO:0000313" key="2">
    <source>
        <dbReference type="EMBL" id="ADB31275.1"/>
    </source>
</evidence>
<dbReference type="HOGENOM" id="CLU_2683028_0_0_11"/>
<protein>
    <submittedName>
        <fullName evidence="2">Uncharacterized protein</fullName>
    </submittedName>
</protein>
<reference evidence="2 3" key="2">
    <citation type="journal article" date="2010" name="Stand. Genomic Sci.">
        <title>Complete genome sequence of Kribbella flavida type strain (IFO 14399).</title>
        <authorList>
            <person name="Pukall R."/>
            <person name="Lapidus A."/>
            <person name="Glavina Del Rio T."/>
            <person name="Copeland A."/>
            <person name="Tice H."/>
            <person name="Cheng J.-F."/>
            <person name="Lucas S."/>
            <person name="Chen F."/>
            <person name="Nolan M."/>
            <person name="LaButti K."/>
            <person name="Pati A."/>
            <person name="Ivanova N."/>
            <person name="Mavrommatis K."/>
            <person name="Mikhailova N."/>
            <person name="Pitluck S."/>
            <person name="Bruce D."/>
            <person name="Goodwin L."/>
            <person name="Land M."/>
            <person name="Hauser L."/>
            <person name="Chang Y.-J."/>
            <person name="Jeffries C.D."/>
            <person name="Chen A."/>
            <person name="Palaniappan K."/>
            <person name="Chain P."/>
            <person name="Rohde M."/>
            <person name="Goeker M."/>
            <person name="Bristow J."/>
            <person name="Eisen J.A."/>
            <person name="Markowitz V."/>
            <person name="Hugenholtz P."/>
            <person name="Kyrpides N.C."/>
            <person name="Klenk H.-P."/>
            <person name="Brettin T."/>
        </authorList>
    </citation>
    <scope>NUCLEOTIDE SEQUENCE [LARGE SCALE GENOMIC DNA]</scope>
    <source>
        <strain evidence="3">DSM 17836 / JCM 10339 / NBRC 14399</strain>
    </source>
</reference>
<dbReference type="OrthoDB" id="4570477at2"/>
<name>D2PTG2_KRIFD</name>
<evidence type="ECO:0000256" key="1">
    <source>
        <dbReference type="SAM" id="MobiDB-lite"/>
    </source>
</evidence>
<reference evidence="3" key="1">
    <citation type="submission" date="2009-09" db="EMBL/GenBank/DDBJ databases">
        <title>The complete genome of Kribbella flavida DSM 17836.</title>
        <authorList>
            <consortium name="US DOE Joint Genome Institute (JGI-PGF)"/>
            <person name="Lucas S."/>
            <person name="Copeland A."/>
            <person name="Lapidus A."/>
            <person name="Glavina del Rio T."/>
            <person name="Dalin E."/>
            <person name="Tice H."/>
            <person name="Bruce D."/>
            <person name="Goodwin L."/>
            <person name="Pitluck S."/>
            <person name="Kyrpides N."/>
            <person name="Mavromatis K."/>
            <person name="Ivanova N."/>
            <person name="Saunders E."/>
            <person name="Brettin T."/>
            <person name="Detter J.C."/>
            <person name="Han C."/>
            <person name="Larimer F."/>
            <person name="Land M."/>
            <person name="Hauser L."/>
            <person name="Markowitz V."/>
            <person name="Cheng J.-F."/>
            <person name="Hugenholtz P."/>
            <person name="Woyke T."/>
            <person name="Wu D."/>
            <person name="Pukall R."/>
            <person name="Klenk H.-P."/>
            <person name="Eisen J.A."/>
        </authorList>
    </citation>
    <scope>NUCLEOTIDE SEQUENCE [LARGE SCALE GENOMIC DNA]</scope>
    <source>
        <strain evidence="3">DSM 17836 / JCM 10339 / NBRC 14399</strain>
    </source>
</reference>
<keyword evidence="3" id="KW-1185">Reference proteome</keyword>
<dbReference type="KEGG" id="kfl:Kfla_2196"/>
<sequence length="74" mass="8497">MTIKVRLSGEPEEIARLVEHLRVEFEVAGGERAYPNRGSFGVRVYLELRDQHGAPPAQRVRTERVDRDRKGLEP</sequence>
<dbReference type="EMBL" id="CP001736">
    <property type="protein sequence ID" value="ADB31275.1"/>
    <property type="molecule type" value="Genomic_DNA"/>
</dbReference>
<organism evidence="2 3">
    <name type="scientific">Kribbella flavida (strain DSM 17836 / JCM 10339 / NBRC 14399)</name>
    <dbReference type="NCBI Taxonomy" id="479435"/>
    <lineage>
        <taxon>Bacteria</taxon>
        <taxon>Bacillati</taxon>
        <taxon>Actinomycetota</taxon>
        <taxon>Actinomycetes</taxon>
        <taxon>Propionibacteriales</taxon>
        <taxon>Kribbellaceae</taxon>
        <taxon>Kribbella</taxon>
    </lineage>
</organism>
<accession>D2PTG2</accession>
<dbReference type="STRING" id="479435.Kfla_2196"/>
<dbReference type="AlphaFoldDB" id="D2PTG2"/>
<proteinExistence type="predicted"/>
<dbReference type="RefSeq" id="WP_012919831.1">
    <property type="nucleotide sequence ID" value="NC_013729.1"/>
</dbReference>
<feature type="region of interest" description="Disordered" evidence="1">
    <location>
        <begin position="53"/>
        <end position="74"/>
    </location>
</feature>
<feature type="compositionally biased region" description="Basic and acidic residues" evidence="1">
    <location>
        <begin position="60"/>
        <end position="74"/>
    </location>
</feature>
<dbReference type="Proteomes" id="UP000007967">
    <property type="component" value="Chromosome"/>
</dbReference>